<sequence>MNALKQYIMQKILFLLILIQYTSLFSQEIHPLEPASNHYMEFQKLDGAPSMSRTELDSIAFLPSQYNSVALLYTMMSPAYLSQNQIDDLKNSLKQPANSSEQTKAELEFLLNWQIKRTKTQEVRAAEVLAPVGYWPHINVKKDHPGYEQNKQHLFFEGRTIMGDQCTEENYPSTFKFMQGITKDMRIMEFTVKYHLLRPRPYVLESKLTPLAIMSSPSFASGHTLWAYIQAFAWSELIPEKRQEFLELAYEIGESREIMGIHYPSDEEAARVLAHGMLSAMWSNPIFSKDLKAAKLEWKNTKTD</sequence>
<keyword evidence="3" id="KW-1185">Reference proteome</keyword>
<protein>
    <submittedName>
        <fullName evidence="2">Phosphatase PAP2 family protein</fullName>
    </submittedName>
</protein>
<dbReference type="InterPro" id="IPR036938">
    <property type="entry name" value="PAP2/HPO_sf"/>
</dbReference>
<dbReference type="EMBL" id="VATY01000002">
    <property type="protein sequence ID" value="TMM57408.1"/>
    <property type="molecule type" value="Genomic_DNA"/>
</dbReference>
<organism evidence="2 3">
    <name type="scientific">Maribacter algarum</name>
    <name type="common">ex Zhang et al. 2020</name>
    <dbReference type="NCBI Taxonomy" id="2578118"/>
    <lineage>
        <taxon>Bacteria</taxon>
        <taxon>Pseudomonadati</taxon>
        <taxon>Bacteroidota</taxon>
        <taxon>Flavobacteriia</taxon>
        <taxon>Flavobacteriales</taxon>
        <taxon>Flavobacteriaceae</taxon>
        <taxon>Maribacter</taxon>
    </lineage>
</organism>
<dbReference type="Pfam" id="PF01569">
    <property type="entry name" value="PAP2"/>
    <property type="match status" value="1"/>
</dbReference>
<gene>
    <name evidence="2" type="ORF">FEE95_13055</name>
</gene>
<name>A0A5S3PWM0_9FLAO</name>
<reference evidence="2 3" key="1">
    <citation type="submission" date="2019-05" db="EMBL/GenBank/DDBJ databases">
        <authorList>
            <person name="Zhang J.-Y."/>
            <person name="Feg X."/>
            <person name="Du Z.-J."/>
        </authorList>
    </citation>
    <scope>NUCLEOTIDE SEQUENCE [LARGE SCALE GENOMIC DNA]</scope>
    <source>
        <strain evidence="2 3">RZ26</strain>
    </source>
</reference>
<dbReference type="AlphaFoldDB" id="A0A5S3PWM0"/>
<dbReference type="Gene3D" id="1.20.144.10">
    <property type="entry name" value="Phosphatidic acid phosphatase type 2/haloperoxidase"/>
    <property type="match status" value="1"/>
</dbReference>
<evidence type="ECO:0000259" key="1">
    <source>
        <dbReference type="Pfam" id="PF01569"/>
    </source>
</evidence>
<evidence type="ECO:0000313" key="2">
    <source>
        <dbReference type="EMBL" id="TMM57408.1"/>
    </source>
</evidence>
<feature type="domain" description="Phosphatidic acid phosphatase type 2/haloperoxidase" evidence="1">
    <location>
        <begin position="191"/>
        <end position="282"/>
    </location>
</feature>
<accession>A0A5S3PWM0</accession>
<comment type="caution">
    <text evidence="2">The sequence shown here is derived from an EMBL/GenBank/DDBJ whole genome shotgun (WGS) entry which is preliminary data.</text>
</comment>
<evidence type="ECO:0000313" key="3">
    <source>
        <dbReference type="Proteomes" id="UP000310314"/>
    </source>
</evidence>
<dbReference type="OrthoDB" id="9780507at2"/>
<dbReference type="InterPro" id="IPR000326">
    <property type="entry name" value="PAP2/HPO"/>
</dbReference>
<dbReference type="SUPFAM" id="SSF48317">
    <property type="entry name" value="Acid phosphatase/Vanadium-dependent haloperoxidase"/>
    <property type="match status" value="1"/>
</dbReference>
<dbReference type="Proteomes" id="UP000310314">
    <property type="component" value="Unassembled WGS sequence"/>
</dbReference>
<proteinExistence type="predicted"/>